<keyword evidence="2" id="KW-1185">Reference proteome</keyword>
<protein>
    <submittedName>
        <fullName evidence="1">Uncharacterized protein</fullName>
    </submittedName>
</protein>
<organism evidence="1 2">
    <name type="scientific">Paenibacillus barengoltzii J12</name>
    <dbReference type="NCBI Taxonomy" id="935846"/>
    <lineage>
        <taxon>Bacteria</taxon>
        <taxon>Bacillati</taxon>
        <taxon>Bacillota</taxon>
        <taxon>Bacilli</taxon>
        <taxon>Bacillales</taxon>
        <taxon>Paenibacillaceae</taxon>
        <taxon>Paenibacillus</taxon>
    </lineage>
</organism>
<comment type="caution">
    <text evidence="1">The sequence shown here is derived from an EMBL/GenBank/DDBJ whole genome shotgun (WGS) entry which is preliminary data.</text>
</comment>
<name>A0ABY1LTD2_9BACL</name>
<reference evidence="1 2" key="1">
    <citation type="submission" date="2017-04" db="EMBL/GenBank/DDBJ databases">
        <authorList>
            <person name="Varghese N."/>
            <person name="Submissions S."/>
        </authorList>
    </citation>
    <scope>NUCLEOTIDE SEQUENCE [LARGE SCALE GENOMIC DNA]</scope>
    <source>
        <strain evidence="1 2">J12</strain>
    </source>
</reference>
<proteinExistence type="predicted"/>
<dbReference type="EMBL" id="FXAE01000004">
    <property type="protein sequence ID" value="SME99445.1"/>
    <property type="molecule type" value="Genomic_DNA"/>
</dbReference>
<evidence type="ECO:0000313" key="1">
    <source>
        <dbReference type="EMBL" id="SME99445.1"/>
    </source>
</evidence>
<accession>A0ABY1LTD2</accession>
<sequence length="53" mass="5972">MSNLIADVKIPDSKLAKEAAELLREYGDELLWNHSNRVFLFGALQGTQNNVKI</sequence>
<dbReference type="Proteomes" id="UP000192939">
    <property type="component" value="Unassembled WGS sequence"/>
</dbReference>
<gene>
    <name evidence="1" type="ORF">SAMN02744124_00716</name>
</gene>
<evidence type="ECO:0000313" key="2">
    <source>
        <dbReference type="Proteomes" id="UP000192939"/>
    </source>
</evidence>